<evidence type="ECO:0000259" key="1">
    <source>
        <dbReference type="Pfam" id="PF05168"/>
    </source>
</evidence>
<organism evidence="2 3">
    <name type="scientific">Gloeobacter morelensis MG652769</name>
    <dbReference type="NCBI Taxonomy" id="2781736"/>
    <lineage>
        <taxon>Bacteria</taxon>
        <taxon>Bacillati</taxon>
        <taxon>Cyanobacteriota</taxon>
        <taxon>Cyanophyceae</taxon>
        <taxon>Gloeobacterales</taxon>
        <taxon>Gloeobacteraceae</taxon>
        <taxon>Gloeobacter</taxon>
        <taxon>Gloeobacter morelensis</taxon>
    </lineage>
</organism>
<protein>
    <submittedName>
        <fullName evidence="2">HEPN domain-containing protein</fullName>
    </submittedName>
</protein>
<name>A0ABY3PQ48_9CYAN</name>
<sequence length="81" mass="8896">MSPEQIRLLARAGEAVAAARLLLEAGLFNDSASRSYYAMFYCATELRPLFGCQPHKATAMAPRRTSGIAPQAAVLYPRPRR</sequence>
<accession>A0ABY3PQ48</accession>
<evidence type="ECO:0000313" key="3">
    <source>
        <dbReference type="Proteomes" id="UP001054846"/>
    </source>
</evidence>
<reference evidence="2 3" key="1">
    <citation type="journal article" date="2021" name="Genome Biol. Evol.">
        <title>Complete Genome Sequencing of a Novel Gloeobacter Species from a Waterfall Cave in Mexico.</title>
        <authorList>
            <person name="Saw J.H."/>
            <person name="Cardona T."/>
            <person name="Montejano G."/>
        </authorList>
    </citation>
    <scope>NUCLEOTIDE SEQUENCE [LARGE SCALE GENOMIC DNA]</scope>
    <source>
        <strain evidence="2">MG652769</strain>
    </source>
</reference>
<evidence type="ECO:0000313" key="2">
    <source>
        <dbReference type="EMBL" id="UFP95673.1"/>
    </source>
</evidence>
<dbReference type="Gene3D" id="1.20.120.330">
    <property type="entry name" value="Nucleotidyltransferases domain 2"/>
    <property type="match status" value="1"/>
</dbReference>
<dbReference type="InterPro" id="IPR007842">
    <property type="entry name" value="HEPN_dom"/>
</dbReference>
<dbReference type="Proteomes" id="UP001054846">
    <property type="component" value="Chromosome"/>
</dbReference>
<feature type="domain" description="HEPN" evidence="1">
    <location>
        <begin position="8"/>
        <end position="43"/>
    </location>
</feature>
<gene>
    <name evidence="2" type="ORF">ISF26_05385</name>
</gene>
<proteinExistence type="predicted"/>
<keyword evidence="3" id="KW-1185">Reference proteome</keyword>
<dbReference type="EMBL" id="CP063845">
    <property type="protein sequence ID" value="UFP95673.1"/>
    <property type="molecule type" value="Genomic_DNA"/>
</dbReference>
<dbReference type="Pfam" id="PF05168">
    <property type="entry name" value="HEPN"/>
    <property type="match status" value="1"/>
</dbReference>